<dbReference type="EMBL" id="RSDW01000001">
    <property type="protein sequence ID" value="RSL15557.1"/>
    <property type="molecule type" value="Genomic_DNA"/>
</dbReference>
<sequence length="100" mass="12050">MQPTNLILMQPVVRHRVYVHVTHAPHQYGEHFTVRYLEEDLKTPLGRMYRYTRIDQVREILKRADYAPEQWGKFEEGLRCRGVGACYLDLKSEQYKKLKR</sequence>
<dbReference type="AlphaFoldDB" id="A0A3R9NVH0"/>
<organism evidence="1 2">
    <name type="scientific">Edaphobacter aggregans</name>
    <dbReference type="NCBI Taxonomy" id="570835"/>
    <lineage>
        <taxon>Bacteria</taxon>
        <taxon>Pseudomonadati</taxon>
        <taxon>Acidobacteriota</taxon>
        <taxon>Terriglobia</taxon>
        <taxon>Terriglobales</taxon>
        <taxon>Acidobacteriaceae</taxon>
        <taxon>Edaphobacter</taxon>
    </lineage>
</organism>
<evidence type="ECO:0000313" key="2">
    <source>
        <dbReference type="Proteomes" id="UP000269669"/>
    </source>
</evidence>
<proteinExistence type="predicted"/>
<reference evidence="1 2" key="1">
    <citation type="submission" date="2018-12" db="EMBL/GenBank/DDBJ databases">
        <title>Sequencing of bacterial isolates from soil warming experiment in Harvard Forest, Massachusetts, USA.</title>
        <authorList>
            <person name="Deangelis K."/>
        </authorList>
    </citation>
    <scope>NUCLEOTIDE SEQUENCE [LARGE SCALE GENOMIC DNA]</scope>
    <source>
        <strain evidence="1 2">EB153</strain>
    </source>
</reference>
<protein>
    <submittedName>
        <fullName evidence="1">Uncharacterized protein</fullName>
    </submittedName>
</protein>
<keyword evidence="2" id="KW-1185">Reference proteome</keyword>
<gene>
    <name evidence="1" type="ORF">EDE15_1048</name>
</gene>
<accession>A0A3R9NVH0</accession>
<name>A0A3R9NVH0_9BACT</name>
<evidence type="ECO:0000313" key="1">
    <source>
        <dbReference type="EMBL" id="RSL15557.1"/>
    </source>
</evidence>
<dbReference type="Proteomes" id="UP000269669">
    <property type="component" value="Unassembled WGS sequence"/>
</dbReference>
<comment type="caution">
    <text evidence="1">The sequence shown here is derived from an EMBL/GenBank/DDBJ whole genome shotgun (WGS) entry which is preliminary data.</text>
</comment>